<dbReference type="SUPFAM" id="SSF53756">
    <property type="entry name" value="UDP-Glycosyltransferase/glycogen phosphorylase"/>
    <property type="match status" value="2"/>
</dbReference>
<feature type="domain" description="Spore protein YkvP/CgeB glycosyl transferase-like" evidence="5">
    <location>
        <begin position="1029"/>
        <end position="1115"/>
    </location>
</feature>
<keyword evidence="2" id="KW-0328">Glycosyltransferase</keyword>
<name>A0A084ENG5_SPHYA</name>
<evidence type="ECO:0000259" key="4">
    <source>
        <dbReference type="Pfam" id="PF00535"/>
    </source>
</evidence>
<dbReference type="InterPro" id="IPR029044">
    <property type="entry name" value="Nucleotide-diphossugar_trans"/>
</dbReference>
<dbReference type="Gene3D" id="3.90.550.10">
    <property type="entry name" value="Spore Coat Polysaccharide Biosynthesis Protein SpsA, Chain A"/>
    <property type="match status" value="1"/>
</dbReference>
<dbReference type="eggNOG" id="COG1216">
    <property type="taxonomic scope" value="Bacteria"/>
</dbReference>
<dbReference type="Pfam" id="PF13524">
    <property type="entry name" value="Glyco_trans_1_2"/>
    <property type="match status" value="1"/>
</dbReference>
<evidence type="ECO:0000256" key="3">
    <source>
        <dbReference type="ARBA" id="ARBA00022679"/>
    </source>
</evidence>
<evidence type="ECO:0000256" key="2">
    <source>
        <dbReference type="ARBA" id="ARBA00022676"/>
    </source>
</evidence>
<protein>
    <submittedName>
        <fullName evidence="6">Glycosyl transferase, family 2</fullName>
    </submittedName>
</protein>
<dbReference type="SUPFAM" id="SSF53448">
    <property type="entry name" value="Nucleotide-diphospho-sugar transferases"/>
    <property type="match status" value="1"/>
</dbReference>
<evidence type="ECO:0000313" key="7">
    <source>
        <dbReference type="Proteomes" id="UP000028534"/>
    </source>
</evidence>
<dbReference type="AlphaFoldDB" id="A0A084ENG5"/>
<reference evidence="6 7" key="1">
    <citation type="submission" date="2014-03" db="EMBL/GenBank/DDBJ databases">
        <title>Genome sequence of Sphingobium yanoikuyae B1.</title>
        <authorList>
            <person name="Gan H.M."/>
            <person name="Gan H.Y."/>
            <person name="Savka M.A."/>
        </authorList>
    </citation>
    <scope>NUCLEOTIDE SEQUENCE [LARGE SCALE GENOMIC DNA]</scope>
    <source>
        <strain evidence="6 7">B1</strain>
    </source>
</reference>
<evidence type="ECO:0000259" key="5">
    <source>
        <dbReference type="Pfam" id="PF13524"/>
    </source>
</evidence>
<dbReference type="PATRIC" id="fig|13690.10.peg.2086"/>
<dbReference type="CDD" id="cd03801">
    <property type="entry name" value="GT4_PimA-like"/>
    <property type="match status" value="1"/>
</dbReference>
<dbReference type="PANTHER" id="PTHR43179">
    <property type="entry name" value="RHAMNOSYLTRANSFERASE WBBL"/>
    <property type="match status" value="1"/>
</dbReference>
<dbReference type="eggNOG" id="COG0438">
    <property type="taxonomic scope" value="Bacteria"/>
</dbReference>
<sequence>MNIIVGDVDTIRNSELFSGKWYGAEYPDVKLIGMDSAEHYLWIGAAMGRDPGPDFSTTGYLESYPDVAAGGMNPLVHFERYGREEQRPVVRRPVAASIKRELSATVDIVVPVYNALEDVRLCLKSLSDYAGAEMLRVIVVNDGSDAETSTMLKSACADLNRSNVVFTLIEHDVNKGYTTAVNTGLKASTAPFVVTLNSDTIVTHYWVEGLLRCINSDPSIGIAGPLSNAASWQNVPNLYGDDGNFAINALPPGVTPDHMAAMVRQAGKPIYPRSTFVNGFCFMIKRAVIDAIGFMDEEAFPIGYGEENDFCIRAQDAGYTLAFADDTYVFHAKSKSFGSSRRKELSKAGTEALKSKHSTSKYNSMVSKVKDTTAMDTVRARVRRVLDASLAPRVEQPMKWAMNQRILFLLPVSGGSGGAHSVVQEVAEMRRLGIDAKAAILERKMSKFEELYGDIPEFRDMFIGFRDDNLISIAVNFDVVIATIFSSVKLVEKIINFCPWIMPAYYAQDYEPLFFPDGSKQWTEAHKSYSLLPGCITFAKTDWIREIIEKNHKVKVFKVSPSIDHEVYYPDKLKNKTASSSIVVTAMIRPETPRRGAERTMEVLARIKQRFGDGVQLKVFGCAVDDPEYVRLQEGIDVENLGVLTRNQVADLLREADIFIDLSDYQAFGRTGLEAMACGTVVMLPREGGADEYAIDGRNTLVVDTLDVAACYNRLEAIISDRAAIDVMKLAGMETASEYSLRRAAISELALLGRSLAAHRVRNPKPVRSDLHIVAAARKGAKGASSVAGSGYVRVVYPYMQENILSEWNPLLGEPGMLPIPTHDCTVLLQRDLSESEWNKFDTWYRELKLLNGTLIYEIDDDLLDSAALEDRGYKGDAKALADRVRLFCDRADLITVSTPRLAEIFSNYAHKVRLIPNYISADLWKPHLPRRSADAQFCRSEGVVKIGYVGTPTHDQDLAIIREAISEIQKRHDGRIEIEVIGAFQSSPVQFGKRVGLPKDNRYPIFVEWLHKRVDWDISIIPLADNSFNRAKSHLKFLECAALDTAILCSDNDEYRRVGTHEVDCLMVANDTQSWIDALDRLILDRELRLSLAQKARSKIAASHTAEANIDAYLSILREAKARQPVIHAINA</sequence>
<dbReference type="GO" id="GO:0016757">
    <property type="term" value="F:glycosyltransferase activity"/>
    <property type="evidence" value="ECO:0007669"/>
    <property type="project" value="UniProtKB-KW"/>
</dbReference>
<dbReference type="Pfam" id="PF00535">
    <property type="entry name" value="Glycos_transf_2"/>
    <property type="match status" value="1"/>
</dbReference>
<dbReference type="Pfam" id="PF13692">
    <property type="entry name" value="Glyco_trans_1_4"/>
    <property type="match status" value="1"/>
</dbReference>
<organism evidence="6 7">
    <name type="scientific">Sphingobium yanoikuyae</name>
    <name type="common">Sphingomonas yanoikuyae</name>
    <dbReference type="NCBI Taxonomy" id="13690"/>
    <lineage>
        <taxon>Bacteria</taxon>
        <taxon>Pseudomonadati</taxon>
        <taxon>Pseudomonadota</taxon>
        <taxon>Alphaproteobacteria</taxon>
        <taxon>Sphingomonadales</taxon>
        <taxon>Sphingomonadaceae</taxon>
        <taxon>Sphingobium</taxon>
    </lineage>
</organism>
<dbReference type="PANTHER" id="PTHR43179:SF12">
    <property type="entry name" value="GALACTOFURANOSYLTRANSFERASE GLFT2"/>
    <property type="match status" value="1"/>
</dbReference>
<evidence type="ECO:0000313" key="6">
    <source>
        <dbReference type="EMBL" id="KEZ19507.1"/>
    </source>
</evidence>
<dbReference type="Gene3D" id="3.40.50.11090">
    <property type="match status" value="1"/>
</dbReference>
<dbReference type="InterPro" id="IPR055259">
    <property type="entry name" value="YkvP/CgeB_Glyco_trans-like"/>
</dbReference>
<comment type="caution">
    <text evidence="6">The sequence shown here is derived from an EMBL/GenBank/DDBJ whole genome shotgun (WGS) entry which is preliminary data.</text>
</comment>
<accession>A0A084ENG5</accession>
<comment type="similarity">
    <text evidence="1">Belongs to the glycosyltransferase 2 family.</text>
</comment>
<feature type="domain" description="Glycosyltransferase 2-like" evidence="4">
    <location>
        <begin position="108"/>
        <end position="223"/>
    </location>
</feature>
<dbReference type="Gene3D" id="3.40.50.2000">
    <property type="entry name" value="Glycogen Phosphorylase B"/>
    <property type="match status" value="2"/>
</dbReference>
<keyword evidence="3 6" id="KW-0808">Transferase</keyword>
<gene>
    <name evidence="6" type="ORF">CP98_02028</name>
</gene>
<dbReference type="EMBL" id="JGVR01000009">
    <property type="protein sequence ID" value="KEZ19507.1"/>
    <property type="molecule type" value="Genomic_DNA"/>
</dbReference>
<proteinExistence type="inferred from homology"/>
<evidence type="ECO:0000256" key="1">
    <source>
        <dbReference type="ARBA" id="ARBA00006739"/>
    </source>
</evidence>
<dbReference type="InterPro" id="IPR001173">
    <property type="entry name" value="Glyco_trans_2-like"/>
</dbReference>
<dbReference type="Proteomes" id="UP000028534">
    <property type="component" value="Unassembled WGS sequence"/>
</dbReference>
<dbReference type="RefSeq" id="WP_051886704.1">
    <property type="nucleotide sequence ID" value="NZ_JGVR01000009.1"/>
</dbReference>